<name>A0A329MM29_9BACL</name>
<dbReference type="Gene3D" id="3.40.50.720">
    <property type="entry name" value="NAD(P)-binding Rossmann-like Domain"/>
    <property type="match status" value="1"/>
</dbReference>
<evidence type="ECO:0000313" key="5">
    <source>
        <dbReference type="Proteomes" id="UP000250369"/>
    </source>
</evidence>
<feature type="domain" description="Gfo/Idh/MocA-like oxidoreductase N-terminal" evidence="2">
    <location>
        <begin position="15"/>
        <end position="119"/>
    </location>
</feature>
<organism evidence="4 5">
    <name type="scientific">Paenibacillus contaminans</name>
    <dbReference type="NCBI Taxonomy" id="450362"/>
    <lineage>
        <taxon>Bacteria</taxon>
        <taxon>Bacillati</taxon>
        <taxon>Bacillota</taxon>
        <taxon>Bacilli</taxon>
        <taxon>Bacillales</taxon>
        <taxon>Paenibacillaceae</taxon>
        <taxon>Paenibacillus</taxon>
    </lineage>
</organism>
<evidence type="ECO:0000259" key="3">
    <source>
        <dbReference type="Pfam" id="PF22725"/>
    </source>
</evidence>
<dbReference type="SUPFAM" id="SSF55347">
    <property type="entry name" value="Glyceraldehyde-3-phosphate dehydrogenase-like, C-terminal domain"/>
    <property type="match status" value="1"/>
</dbReference>
<sequence>MIKIGKISYWHVHAKDYTKQALDHPAAQIAAVWDEIPERGRREAEALGVPFYEKLEDMLENADINGVINDAPTDMHRDVLVAAAKAGKHIFTEKVVAPTVKECEEVLSAVRKSGVKLTVSLPRLNHGYTLAVQEILKQGILGDVTLVRTRLSHGGALPTESSPNGWLPAHFFSAAQCGGGAMIDLGCHPMYLARLFLGGLPDSVSASYGYVTGREVEDNAVSVLSYPNGAMAIVEAGFVNSQSPFVIEVHGTAGSLLYSTHDNKMLVRTSKSGVTGSSEWTEIEPIPQDRESAFDQWIGHIQENTAAQENIALALDLTRLMEASNISARDGRPVKLSELI</sequence>
<dbReference type="PANTHER" id="PTHR43818:SF11">
    <property type="entry name" value="BCDNA.GH03377"/>
    <property type="match status" value="1"/>
</dbReference>
<dbReference type="Proteomes" id="UP000250369">
    <property type="component" value="Unassembled WGS sequence"/>
</dbReference>
<dbReference type="EMBL" id="QMFB01000006">
    <property type="protein sequence ID" value="RAV20991.1"/>
    <property type="molecule type" value="Genomic_DNA"/>
</dbReference>
<dbReference type="InterPro" id="IPR000683">
    <property type="entry name" value="Gfo/Idh/MocA-like_OxRdtase_N"/>
</dbReference>
<keyword evidence="5" id="KW-1185">Reference proteome</keyword>
<dbReference type="Pfam" id="PF01408">
    <property type="entry name" value="GFO_IDH_MocA"/>
    <property type="match status" value="1"/>
</dbReference>
<feature type="domain" description="GFO/IDH/MocA-like oxidoreductase" evidence="3">
    <location>
        <begin position="130"/>
        <end position="256"/>
    </location>
</feature>
<dbReference type="GO" id="GO:0016491">
    <property type="term" value="F:oxidoreductase activity"/>
    <property type="evidence" value="ECO:0007669"/>
    <property type="project" value="UniProtKB-KW"/>
</dbReference>
<evidence type="ECO:0000259" key="2">
    <source>
        <dbReference type="Pfam" id="PF01408"/>
    </source>
</evidence>
<dbReference type="GO" id="GO:0000166">
    <property type="term" value="F:nucleotide binding"/>
    <property type="evidence" value="ECO:0007669"/>
    <property type="project" value="InterPro"/>
</dbReference>
<accession>A0A329MM29</accession>
<dbReference type="Gene3D" id="3.30.360.10">
    <property type="entry name" value="Dihydrodipicolinate Reductase, domain 2"/>
    <property type="match status" value="1"/>
</dbReference>
<dbReference type="SUPFAM" id="SSF51735">
    <property type="entry name" value="NAD(P)-binding Rossmann-fold domains"/>
    <property type="match status" value="1"/>
</dbReference>
<dbReference type="OrthoDB" id="9815825at2"/>
<evidence type="ECO:0000313" key="4">
    <source>
        <dbReference type="EMBL" id="RAV20991.1"/>
    </source>
</evidence>
<dbReference type="PANTHER" id="PTHR43818">
    <property type="entry name" value="BCDNA.GH03377"/>
    <property type="match status" value="1"/>
</dbReference>
<gene>
    <name evidence="4" type="ORF">DQG23_12955</name>
</gene>
<keyword evidence="1" id="KW-0560">Oxidoreductase</keyword>
<evidence type="ECO:0000256" key="1">
    <source>
        <dbReference type="ARBA" id="ARBA00023002"/>
    </source>
</evidence>
<dbReference type="Pfam" id="PF22725">
    <property type="entry name" value="GFO_IDH_MocA_C3"/>
    <property type="match status" value="1"/>
</dbReference>
<proteinExistence type="predicted"/>
<dbReference type="AlphaFoldDB" id="A0A329MM29"/>
<comment type="caution">
    <text evidence="4">The sequence shown here is derived from an EMBL/GenBank/DDBJ whole genome shotgun (WGS) entry which is preliminary data.</text>
</comment>
<protein>
    <submittedName>
        <fullName evidence="4">Gfo/Idh/MocA family oxidoreductase</fullName>
    </submittedName>
</protein>
<dbReference type="InterPro" id="IPR055170">
    <property type="entry name" value="GFO_IDH_MocA-like_dom"/>
</dbReference>
<dbReference type="InterPro" id="IPR050463">
    <property type="entry name" value="Gfo/Idh/MocA_oxidrdct_glycsds"/>
</dbReference>
<dbReference type="RefSeq" id="WP_113031271.1">
    <property type="nucleotide sequence ID" value="NZ_QMFB01000006.1"/>
</dbReference>
<dbReference type="InterPro" id="IPR036291">
    <property type="entry name" value="NAD(P)-bd_dom_sf"/>
</dbReference>
<reference evidence="4 5" key="1">
    <citation type="journal article" date="2009" name="Int. J. Syst. Evol. Microbiol.">
        <title>Paenibacillus contaminans sp. nov., isolated from a contaminated laboratory plate.</title>
        <authorList>
            <person name="Chou J.H."/>
            <person name="Lee J.H."/>
            <person name="Lin M.C."/>
            <person name="Chang P.S."/>
            <person name="Arun A.B."/>
            <person name="Young C.C."/>
            <person name="Chen W.M."/>
        </authorList>
    </citation>
    <scope>NUCLEOTIDE SEQUENCE [LARGE SCALE GENOMIC DNA]</scope>
    <source>
        <strain evidence="4 5">CKOBP-6</strain>
    </source>
</reference>